<dbReference type="Proteomes" id="UP000192333">
    <property type="component" value="Chromosome I"/>
</dbReference>
<reference evidence="2" key="1">
    <citation type="submission" date="2017-04" db="EMBL/GenBank/DDBJ databases">
        <authorList>
            <person name="Varghese N."/>
            <person name="Submissions S."/>
        </authorList>
    </citation>
    <scope>NUCLEOTIDE SEQUENCE [LARGE SCALE GENOMIC DNA]</scope>
    <source>
        <strain evidence="2">DSM 16537</strain>
    </source>
</reference>
<dbReference type="EMBL" id="LT838813">
    <property type="protein sequence ID" value="SMD44651.1"/>
    <property type="molecule type" value="Genomic_DNA"/>
</dbReference>
<proteinExistence type="predicted"/>
<keyword evidence="2" id="KW-1185">Reference proteome</keyword>
<organism evidence="1 2">
    <name type="scientific">Aquiflexum balticum DSM 16537</name>
    <dbReference type="NCBI Taxonomy" id="758820"/>
    <lineage>
        <taxon>Bacteria</taxon>
        <taxon>Pseudomonadati</taxon>
        <taxon>Bacteroidota</taxon>
        <taxon>Cytophagia</taxon>
        <taxon>Cytophagales</taxon>
        <taxon>Cyclobacteriaceae</taxon>
        <taxon>Aquiflexum</taxon>
    </lineage>
</organism>
<dbReference type="AlphaFoldDB" id="A0A1W2H6Y5"/>
<name>A0A1W2H6Y5_9BACT</name>
<sequence>MVDLKFISYSCFLVFPQFFNQFRHMENLSIHHLAMFMPEEIYMISGENNLWTEAGKKAIPYKENSSSPSPIEEDTSEETVSIEFDGGFEKGVMIIYRGSSLTQDLQELLFKILQAVGCSLKDVALVSSQILEASATDAITSMNPCKIIVFGTVRNDIMSYHKSNYEIENEDGTEYLFADDLKIISENKELKKSLWNELQVLFNITKKHK</sequence>
<evidence type="ECO:0000313" key="2">
    <source>
        <dbReference type="Proteomes" id="UP000192333"/>
    </source>
</evidence>
<accession>A0A1W2H6Y5</accession>
<protein>
    <submittedName>
        <fullName evidence="1">Uncharacterized protein</fullName>
    </submittedName>
</protein>
<dbReference type="STRING" id="758820.SAMN00777080_3277"/>
<gene>
    <name evidence="1" type="ORF">SAMN00777080_3277</name>
</gene>
<evidence type="ECO:0000313" key="1">
    <source>
        <dbReference type="EMBL" id="SMD44651.1"/>
    </source>
</evidence>